<comment type="caution">
    <text evidence="2">The sequence shown here is derived from an EMBL/GenBank/DDBJ whole genome shotgun (WGS) entry which is preliminary data.</text>
</comment>
<dbReference type="AlphaFoldDB" id="A0A1V5SEK7"/>
<reference evidence="2" key="1">
    <citation type="submission" date="2017-02" db="EMBL/GenBank/DDBJ databases">
        <title>Delving into the versatile metabolic prowess of the omnipresent phylum Bacteroidetes.</title>
        <authorList>
            <person name="Nobu M.K."/>
            <person name="Mei R."/>
            <person name="Narihiro T."/>
            <person name="Kuroda K."/>
            <person name="Liu W.-T."/>
        </authorList>
    </citation>
    <scope>NUCLEOTIDE SEQUENCE</scope>
    <source>
        <strain evidence="2">ADurb.Bin280</strain>
    </source>
</reference>
<feature type="signal peptide" evidence="1">
    <location>
        <begin position="1"/>
        <end position="24"/>
    </location>
</feature>
<evidence type="ECO:0008006" key="3">
    <source>
        <dbReference type="Google" id="ProtNLM"/>
    </source>
</evidence>
<sequence>MKKYFLLTIFALVLVLAPNSSVLASNRYEIPPQILYWGKMTQATNYEVGSCKENSGADWQQLADGTWAPPGDSLNTCQTGGLGGLTSNSLLDPWYRQGLGNQTNTLTGGYLNQSGYYPWGTNYPGNYSDYNDWFKNCVLMQSLVARPECQIYPRSGYFWPINQPWGSYSGDDSLYASYSSYGDNSSTYISASGDLGDLILGALLGYGLNQILN</sequence>
<evidence type="ECO:0000256" key="1">
    <source>
        <dbReference type="SAM" id="SignalP"/>
    </source>
</evidence>
<evidence type="ECO:0000313" key="2">
    <source>
        <dbReference type="EMBL" id="OQA52970.1"/>
    </source>
</evidence>
<gene>
    <name evidence="2" type="ORF">BWY43_00258</name>
</gene>
<dbReference type="EMBL" id="MWBO01000016">
    <property type="protein sequence ID" value="OQA52970.1"/>
    <property type="molecule type" value="Genomic_DNA"/>
</dbReference>
<name>A0A1V5SEK7_9BACT</name>
<accession>A0A1V5SEK7</accession>
<organism evidence="2">
    <name type="scientific">candidate division WS2 bacterium ADurb.Bin280</name>
    <dbReference type="NCBI Taxonomy" id="1852829"/>
    <lineage>
        <taxon>Bacteria</taxon>
        <taxon>candidate division WS2</taxon>
    </lineage>
</organism>
<dbReference type="Proteomes" id="UP000485367">
    <property type="component" value="Unassembled WGS sequence"/>
</dbReference>
<protein>
    <recommendedName>
        <fullName evidence="3">Fibrobacter succinogenes major paralogous domain-containing protein</fullName>
    </recommendedName>
</protein>
<feature type="chain" id="PRO_5013251921" description="Fibrobacter succinogenes major paralogous domain-containing protein" evidence="1">
    <location>
        <begin position="25"/>
        <end position="213"/>
    </location>
</feature>
<keyword evidence="1" id="KW-0732">Signal</keyword>
<proteinExistence type="predicted"/>